<dbReference type="InterPro" id="IPR016181">
    <property type="entry name" value="Acyl_CoA_acyltransferase"/>
</dbReference>
<protein>
    <submittedName>
        <fullName evidence="2">GNAT superfamily N-acetyltransferase</fullName>
    </submittedName>
</protein>
<dbReference type="RefSeq" id="WP_197006328.1">
    <property type="nucleotide sequence ID" value="NZ_BONS01000006.1"/>
</dbReference>
<dbReference type="Gene3D" id="3.40.630.30">
    <property type="match status" value="1"/>
</dbReference>
<gene>
    <name evidence="2" type="ORF">IW245_005894</name>
</gene>
<dbReference type="SUPFAM" id="SSF55729">
    <property type="entry name" value="Acyl-CoA N-acyltransferases (Nat)"/>
    <property type="match status" value="2"/>
</dbReference>
<dbReference type="Proteomes" id="UP000622552">
    <property type="component" value="Unassembled WGS sequence"/>
</dbReference>
<dbReference type="Pfam" id="PF00583">
    <property type="entry name" value="Acetyltransf_1"/>
    <property type="match status" value="1"/>
</dbReference>
<feature type="domain" description="N-acetyltransferase" evidence="1">
    <location>
        <begin position="1"/>
        <end position="158"/>
    </location>
</feature>
<comment type="caution">
    <text evidence="2">The sequence shown here is derived from an EMBL/GenBank/DDBJ whole genome shotgun (WGS) entry which is preliminary data.</text>
</comment>
<reference evidence="2" key="1">
    <citation type="submission" date="2020-11" db="EMBL/GenBank/DDBJ databases">
        <title>Sequencing the genomes of 1000 actinobacteria strains.</title>
        <authorList>
            <person name="Klenk H.-P."/>
        </authorList>
    </citation>
    <scope>NUCLEOTIDE SEQUENCE</scope>
    <source>
        <strain evidence="2">DSM 45356</strain>
    </source>
</reference>
<dbReference type="InterPro" id="IPR000182">
    <property type="entry name" value="GNAT_dom"/>
</dbReference>
<dbReference type="CDD" id="cd04301">
    <property type="entry name" value="NAT_SF"/>
    <property type="match status" value="1"/>
</dbReference>
<evidence type="ECO:0000259" key="1">
    <source>
        <dbReference type="PROSITE" id="PS51186"/>
    </source>
</evidence>
<dbReference type="GO" id="GO:0016747">
    <property type="term" value="F:acyltransferase activity, transferring groups other than amino-acyl groups"/>
    <property type="evidence" value="ECO:0007669"/>
    <property type="project" value="InterPro"/>
</dbReference>
<evidence type="ECO:0000313" key="2">
    <source>
        <dbReference type="EMBL" id="MBG6139700.1"/>
    </source>
</evidence>
<dbReference type="PROSITE" id="PS51186">
    <property type="entry name" value="GNAT"/>
    <property type="match status" value="2"/>
</dbReference>
<proteinExistence type="predicted"/>
<dbReference type="AlphaFoldDB" id="A0A8J7GUE3"/>
<dbReference type="EMBL" id="JADOUF010000001">
    <property type="protein sequence ID" value="MBG6139700.1"/>
    <property type="molecule type" value="Genomic_DNA"/>
</dbReference>
<name>A0A8J7GUE3_9ACTN</name>
<keyword evidence="3" id="KW-1185">Reference proteome</keyword>
<accession>A0A8J7GUE3</accession>
<evidence type="ECO:0000313" key="3">
    <source>
        <dbReference type="Proteomes" id="UP000622552"/>
    </source>
</evidence>
<feature type="domain" description="N-acetyltransferase" evidence="1">
    <location>
        <begin position="155"/>
        <end position="301"/>
    </location>
</feature>
<organism evidence="2 3">
    <name type="scientific">Longispora fulva</name>
    <dbReference type="NCBI Taxonomy" id="619741"/>
    <lineage>
        <taxon>Bacteria</taxon>
        <taxon>Bacillati</taxon>
        <taxon>Actinomycetota</taxon>
        <taxon>Actinomycetes</taxon>
        <taxon>Micromonosporales</taxon>
        <taxon>Micromonosporaceae</taxon>
        <taxon>Longispora</taxon>
    </lineage>
</organism>
<dbReference type="PANTHER" id="PTHR43072">
    <property type="entry name" value="N-ACETYLTRANSFERASE"/>
    <property type="match status" value="1"/>
</dbReference>
<sequence>MIREARDADLVEITALRNEVMPYLVSSVEGTRAAVNAMPEWAKLRWLVAEVDGRLVGWARAGLSLFTPEPGAADVGAAVLPEYRGRGIGSALLVEGVAHVKQIGAVTARGRAFDEPGILRWAERHGFAAGAGHAAQISVVDPRAIPGAPACPGHIRLVSFDEVDPRVVYDLEAATGPDIPAGVPLAPIPYEDWLGMTWGNPDLFRGGSVVALDGDVPVAYTLTVADLSTGRSWTNMTGTLRSHRGLGLAKIVKVEALHRSARAGITRAYTGNDATNAPMLAVNDWLGYQRAATQVTVARKL</sequence>